<feature type="region of interest" description="Disordered" evidence="6">
    <location>
        <begin position="1"/>
        <end position="22"/>
    </location>
</feature>
<name>A0A1Y1ZPH8_9PLEO</name>
<dbReference type="InterPro" id="IPR013149">
    <property type="entry name" value="ADH-like_C"/>
</dbReference>
<dbReference type="PANTHER" id="PTHR42940">
    <property type="entry name" value="ALCOHOL DEHYDROGENASE 1-RELATED"/>
    <property type="match status" value="1"/>
</dbReference>
<dbReference type="FunFam" id="3.40.50.720:FF:000022">
    <property type="entry name" value="Cinnamyl alcohol dehydrogenase"/>
    <property type="match status" value="1"/>
</dbReference>
<dbReference type="CDD" id="cd05283">
    <property type="entry name" value="CAD1"/>
    <property type="match status" value="1"/>
</dbReference>
<dbReference type="STRING" id="1231657.A0A1Y1ZPH8"/>
<evidence type="ECO:0000256" key="6">
    <source>
        <dbReference type="SAM" id="MobiDB-lite"/>
    </source>
</evidence>
<dbReference type="InterPro" id="IPR013154">
    <property type="entry name" value="ADH-like_N"/>
</dbReference>
<keyword evidence="4" id="KW-0862">Zinc</keyword>
<keyword evidence="9" id="KW-1185">Reference proteome</keyword>
<dbReference type="InterPro" id="IPR036291">
    <property type="entry name" value="NAD(P)-bd_dom_sf"/>
</dbReference>
<evidence type="ECO:0000313" key="9">
    <source>
        <dbReference type="Proteomes" id="UP000193144"/>
    </source>
</evidence>
<evidence type="ECO:0000313" key="8">
    <source>
        <dbReference type="EMBL" id="ORY11725.1"/>
    </source>
</evidence>
<evidence type="ECO:0000256" key="4">
    <source>
        <dbReference type="ARBA" id="ARBA00022833"/>
    </source>
</evidence>
<evidence type="ECO:0000256" key="5">
    <source>
        <dbReference type="ARBA" id="ARBA00023002"/>
    </source>
</evidence>
<dbReference type="Pfam" id="PF08240">
    <property type="entry name" value="ADH_N"/>
    <property type="match status" value="1"/>
</dbReference>
<dbReference type="GO" id="GO:0046872">
    <property type="term" value="F:metal ion binding"/>
    <property type="evidence" value="ECO:0007669"/>
    <property type="project" value="UniProtKB-KW"/>
</dbReference>
<evidence type="ECO:0000256" key="1">
    <source>
        <dbReference type="ARBA" id="ARBA00001947"/>
    </source>
</evidence>
<dbReference type="OrthoDB" id="1879366at2759"/>
<evidence type="ECO:0000259" key="7">
    <source>
        <dbReference type="SMART" id="SM00829"/>
    </source>
</evidence>
<gene>
    <name evidence="8" type="ORF">BCR34DRAFT_673710</name>
</gene>
<dbReference type="PANTHER" id="PTHR42940:SF8">
    <property type="entry name" value="VACUOLAR PROTEIN SORTING-ASSOCIATED PROTEIN 11"/>
    <property type="match status" value="1"/>
</dbReference>
<dbReference type="GO" id="GO:0005737">
    <property type="term" value="C:cytoplasm"/>
    <property type="evidence" value="ECO:0007669"/>
    <property type="project" value="TreeGrafter"/>
</dbReference>
<dbReference type="Gene3D" id="3.90.180.10">
    <property type="entry name" value="Medium-chain alcohol dehydrogenases, catalytic domain"/>
    <property type="match status" value="1"/>
</dbReference>
<dbReference type="SUPFAM" id="SSF50129">
    <property type="entry name" value="GroES-like"/>
    <property type="match status" value="1"/>
</dbReference>
<comment type="similarity">
    <text evidence="2">Belongs to the zinc-containing alcohol dehydrogenase family.</text>
</comment>
<feature type="domain" description="Enoyl reductase (ER)" evidence="7">
    <location>
        <begin position="13"/>
        <end position="328"/>
    </location>
</feature>
<dbReference type="InterPro" id="IPR047109">
    <property type="entry name" value="CAD-like"/>
</dbReference>
<dbReference type="FunFam" id="3.90.180.10:FF:000022">
    <property type="entry name" value="NADP-dependent alcohol dehydrogenase"/>
    <property type="match status" value="1"/>
</dbReference>
<comment type="caution">
    <text evidence="8">The sequence shown here is derived from an EMBL/GenBank/DDBJ whole genome shotgun (WGS) entry which is preliminary data.</text>
</comment>
<accession>A0A1Y1ZPH8</accession>
<protein>
    <submittedName>
        <fullName evidence="8">Chaperonin 10-like protein</fullName>
    </submittedName>
</protein>
<dbReference type="Pfam" id="PF00107">
    <property type="entry name" value="ADH_zinc_N"/>
    <property type="match status" value="1"/>
</dbReference>
<sequence>MPSFTVYKGSKDGSIQKAETSKPELSNDQVLVKITASGLCGTDEHYRHADMVLGHEGAAVVEQLGPNVKFLKKGDRVGWGYEHDSCGHCEYCLTGRETFCPERAMYGMADLDQGSFASHAVWREAFLFKIPDELTDAEAAPLMCGGATVFNALRMYNIQPTDRVGVLGVGGLGHLAIQFASKMGCDVVVFSGTESKKEEAMKLGATEFVAMKGKKELSIGRPINCLLVTTSAQPDWNLMVPVMAPDSIIFPLTVSEGNFSVPYMPLILNGIRIQGSVVASRNIHRRMLEFAAQHGIKPINMEFPMNEEGITKAMKTLEDGNMRYRGVLIPGKA</sequence>
<organism evidence="8 9">
    <name type="scientific">Clohesyomyces aquaticus</name>
    <dbReference type="NCBI Taxonomy" id="1231657"/>
    <lineage>
        <taxon>Eukaryota</taxon>
        <taxon>Fungi</taxon>
        <taxon>Dikarya</taxon>
        <taxon>Ascomycota</taxon>
        <taxon>Pezizomycotina</taxon>
        <taxon>Dothideomycetes</taxon>
        <taxon>Pleosporomycetidae</taxon>
        <taxon>Pleosporales</taxon>
        <taxon>Lindgomycetaceae</taxon>
        <taxon>Clohesyomyces</taxon>
    </lineage>
</organism>
<dbReference type="Gene3D" id="3.40.50.720">
    <property type="entry name" value="NAD(P)-binding Rossmann-like Domain"/>
    <property type="match status" value="1"/>
</dbReference>
<proteinExistence type="inferred from homology"/>
<evidence type="ECO:0000256" key="2">
    <source>
        <dbReference type="ARBA" id="ARBA00008072"/>
    </source>
</evidence>
<dbReference type="AlphaFoldDB" id="A0A1Y1ZPH8"/>
<dbReference type="EMBL" id="MCFA01000058">
    <property type="protein sequence ID" value="ORY11725.1"/>
    <property type="molecule type" value="Genomic_DNA"/>
</dbReference>
<reference evidence="8 9" key="1">
    <citation type="submission" date="2016-07" db="EMBL/GenBank/DDBJ databases">
        <title>Pervasive Adenine N6-methylation of Active Genes in Fungi.</title>
        <authorList>
            <consortium name="DOE Joint Genome Institute"/>
            <person name="Mondo S.J."/>
            <person name="Dannebaum R.O."/>
            <person name="Kuo R.C."/>
            <person name="Labutti K."/>
            <person name="Haridas S."/>
            <person name="Kuo A."/>
            <person name="Salamov A."/>
            <person name="Ahrendt S.R."/>
            <person name="Lipzen A."/>
            <person name="Sullivan W."/>
            <person name="Andreopoulos W.B."/>
            <person name="Clum A."/>
            <person name="Lindquist E."/>
            <person name="Daum C."/>
            <person name="Ramamoorthy G.K."/>
            <person name="Gryganskyi A."/>
            <person name="Culley D."/>
            <person name="Magnuson J.K."/>
            <person name="James T.Y."/>
            <person name="O'Malley M.A."/>
            <person name="Stajich J.E."/>
            <person name="Spatafora J.W."/>
            <person name="Visel A."/>
            <person name="Grigoriev I.V."/>
        </authorList>
    </citation>
    <scope>NUCLEOTIDE SEQUENCE [LARGE SCALE GENOMIC DNA]</scope>
    <source>
        <strain evidence="8 9">CBS 115471</strain>
    </source>
</reference>
<dbReference type="SUPFAM" id="SSF51735">
    <property type="entry name" value="NAD(P)-binding Rossmann-fold domains"/>
    <property type="match status" value="1"/>
</dbReference>
<dbReference type="InterPro" id="IPR020843">
    <property type="entry name" value="ER"/>
</dbReference>
<keyword evidence="3" id="KW-0479">Metal-binding</keyword>
<dbReference type="InterPro" id="IPR011032">
    <property type="entry name" value="GroES-like_sf"/>
</dbReference>
<dbReference type="GO" id="GO:0004022">
    <property type="term" value="F:alcohol dehydrogenase (NAD+) activity"/>
    <property type="evidence" value="ECO:0007669"/>
    <property type="project" value="TreeGrafter"/>
</dbReference>
<comment type="cofactor">
    <cofactor evidence="1">
        <name>Zn(2+)</name>
        <dbReference type="ChEBI" id="CHEBI:29105"/>
    </cofactor>
</comment>
<dbReference type="Proteomes" id="UP000193144">
    <property type="component" value="Unassembled WGS sequence"/>
</dbReference>
<evidence type="ECO:0000256" key="3">
    <source>
        <dbReference type="ARBA" id="ARBA00022723"/>
    </source>
</evidence>
<keyword evidence="5" id="KW-0560">Oxidoreductase</keyword>
<dbReference type="SMART" id="SM00829">
    <property type="entry name" value="PKS_ER"/>
    <property type="match status" value="1"/>
</dbReference>